<dbReference type="Proteomes" id="UP001186944">
    <property type="component" value="Unassembled WGS sequence"/>
</dbReference>
<name>A0AA88Y182_PINIB</name>
<evidence type="ECO:0000256" key="1">
    <source>
        <dbReference type="ARBA" id="ARBA00022729"/>
    </source>
</evidence>
<comment type="caution">
    <text evidence="3">The sequence shown here is derived from an EMBL/GenBank/DDBJ whole genome shotgun (WGS) entry which is preliminary data.</text>
</comment>
<evidence type="ECO:0000313" key="3">
    <source>
        <dbReference type="EMBL" id="KAK3091956.1"/>
    </source>
</evidence>
<accession>A0AA88Y182</accession>
<evidence type="ECO:0000313" key="4">
    <source>
        <dbReference type="Proteomes" id="UP001186944"/>
    </source>
</evidence>
<evidence type="ECO:0000256" key="2">
    <source>
        <dbReference type="ARBA" id="ARBA00023180"/>
    </source>
</evidence>
<dbReference type="PANTHER" id="PTHR23412:SF17">
    <property type="entry name" value="OTOANCORIN"/>
    <property type="match status" value="1"/>
</dbReference>
<dbReference type="EMBL" id="VSWD01000010">
    <property type="protein sequence ID" value="KAK3091956.1"/>
    <property type="molecule type" value="Genomic_DNA"/>
</dbReference>
<dbReference type="PANTHER" id="PTHR23412">
    <property type="entry name" value="STEREOCILIN RELATED"/>
    <property type="match status" value="1"/>
</dbReference>
<dbReference type="GO" id="GO:0009986">
    <property type="term" value="C:cell surface"/>
    <property type="evidence" value="ECO:0007669"/>
    <property type="project" value="TreeGrafter"/>
</dbReference>
<keyword evidence="1" id="KW-0732">Signal</keyword>
<gene>
    <name evidence="3" type="ORF">FSP39_024001</name>
</gene>
<keyword evidence="2" id="KW-0325">Glycoprotein</keyword>
<protein>
    <submittedName>
        <fullName evidence="3">Uncharacterized protein</fullName>
    </submittedName>
</protein>
<proteinExistence type="predicted"/>
<sequence>MQTVGSSGLTAMTTAQITAMADSDFTSCASLLGGVSGYSSDQETALANVAKRATVWGDPSTWSSSNIQQAGVIVQALTTTEIQSMTWTIDEVSRMGDFDGWDETKKVAIVSTWLSSAKSNDASTITASELQSLSHMTCGLSTAQISALTTYSSAADSVGEVTSCSEQQMVEFANLAKVIYTSNVASWSSVQIAAVGVHIGGLSQTEISTLTETQIDNISPAHITYMPSSAFSGLTVTQIGTLSTAQAQSTTSTQRSALSSEQLTALETVSGISYSSTTSENGK</sequence>
<keyword evidence="4" id="KW-1185">Reference proteome</keyword>
<reference evidence="3" key="1">
    <citation type="submission" date="2019-08" db="EMBL/GenBank/DDBJ databases">
        <title>The improved chromosome-level genome for the pearl oyster Pinctada fucata martensii using PacBio sequencing and Hi-C.</title>
        <authorList>
            <person name="Zheng Z."/>
        </authorList>
    </citation>
    <scope>NUCLEOTIDE SEQUENCE</scope>
    <source>
        <strain evidence="3">ZZ-2019</strain>
        <tissue evidence="3">Adductor muscle</tissue>
    </source>
</reference>
<organism evidence="3 4">
    <name type="scientific">Pinctada imbricata</name>
    <name type="common">Atlantic pearl-oyster</name>
    <name type="synonym">Pinctada martensii</name>
    <dbReference type="NCBI Taxonomy" id="66713"/>
    <lineage>
        <taxon>Eukaryota</taxon>
        <taxon>Metazoa</taxon>
        <taxon>Spiralia</taxon>
        <taxon>Lophotrochozoa</taxon>
        <taxon>Mollusca</taxon>
        <taxon>Bivalvia</taxon>
        <taxon>Autobranchia</taxon>
        <taxon>Pteriomorphia</taxon>
        <taxon>Pterioida</taxon>
        <taxon>Pterioidea</taxon>
        <taxon>Pteriidae</taxon>
        <taxon>Pinctada</taxon>
    </lineage>
</organism>
<dbReference type="AlphaFoldDB" id="A0AA88Y182"/>
<dbReference type="InterPro" id="IPR026664">
    <property type="entry name" value="Stereocilin-rel"/>
</dbReference>
<dbReference type="GO" id="GO:0007160">
    <property type="term" value="P:cell-matrix adhesion"/>
    <property type="evidence" value="ECO:0007669"/>
    <property type="project" value="TreeGrafter"/>
</dbReference>